<evidence type="ECO:0000313" key="2">
    <source>
        <dbReference type="Proteomes" id="UP000799424"/>
    </source>
</evidence>
<protein>
    <submittedName>
        <fullName evidence="1">Uncharacterized protein</fullName>
    </submittedName>
</protein>
<dbReference type="Proteomes" id="UP000799424">
    <property type="component" value="Unassembled WGS sequence"/>
</dbReference>
<dbReference type="AlphaFoldDB" id="A0A6A6ZZM2"/>
<dbReference type="OrthoDB" id="5422613at2759"/>
<accession>A0A6A6ZZM2</accession>
<gene>
    <name evidence="1" type="ORF">CC86DRAFT_34829</name>
</gene>
<sequence>MPTSPLPTTTTTPSKPTQHAAQAHILSTAIQSASLTRLQTVLQEICLESPEAYNLACQKLLVSSGKRKRESTHRYEICAQCKQEYDVTQNCSDACQWHPGVMEPDMDEFFADHGPEHGPVEDYRDEMPEGFVWDCCDARGDEEGCEVNVHLPGVGKKMRM</sequence>
<dbReference type="PANTHER" id="PTHR38167">
    <property type="entry name" value="C2H2-TYPE DOMAIN-CONTAINING PROTEIN"/>
    <property type="match status" value="1"/>
</dbReference>
<evidence type="ECO:0000313" key="1">
    <source>
        <dbReference type="EMBL" id="KAF2825775.1"/>
    </source>
</evidence>
<dbReference type="EMBL" id="MU006227">
    <property type="protein sequence ID" value="KAF2825775.1"/>
    <property type="molecule type" value="Genomic_DNA"/>
</dbReference>
<reference evidence="1" key="1">
    <citation type="journal article" date="2020" name="Stud. Mycol.">
        <title>101 Dothideomycetes genomes: a test case for predicting lifestyles and emergence of pathogens.</title>
        <authorList>
            <person name="Haridas S."/>
            <person name="Albert R."/>
            <person name="Binder M."/>
            <person name="Bloem J."/>
            <person name="Labutti K."/>
            <person name="Salamov A."/>
            <person name="Andreopoulos B."/>
            <person name="Baker S."/>
            <person name="Barry K."/>
            <person name="Bills G."/>
            <person name="Bluhm B."/>
            <person name="Cannon C."/>
            <person name="Castanera R."/>
            <person name="Culley D."/>
            <person name="Daum C."/>
            <person name="Ezra D."/>
            <person name="Gonzalez J."/>
            <person name="Henrissat B."/>
            <person name="Kuo A."/>
            <person name="Liang C."/>
            <person name="Lipzen A."/>
            <person name="Lutzoni F."/>
            <person name="Magnuson J."/>
            <person name="Mondo S."/>
            <person name="Nolan M."/>
            <person name="Ohm R."/>
            <person name="Pangilinan J."/>
            <person name="Park H.-J."/>
            <person name="Ramirez L."/>
            <person name="Alfaro M."/>
            <person name="Sun H."/>
            <person name="Tritt A."/>
            <person name="Yoshinaga Y."/>
            <person name="Zwiers L.-H."/>
            <person name="Turgeon B."/>
            <person name="Goodwin S."/>
            <person name="Spatafora J."/>
            <person name="Crous P."/>
            <person name="Grigoriev I."/>
        </authorList>
    </citation>
    <scope>NUCLEOTIDE SEQUENCE</scope>
    <source>
        <strain evidence="1">CBS 113818</strain>
    </source>
</reference>
<dbReference type="PANTHER" id="PTHR38167:SF1">
    <property type="entry name" value="C2H2-TYPE DOMAIN-CONTAINING PROTEIN"/>
    <property type="match status" value="1"/>
</dbReference>
<proteinExistence type="predicted"/>
<name>A0A6A6ZZM2_9PLEO</name>
<keyword evidence="2" id="KW-1185">Reference proteome</keyword>
<organism evidence="1 2">
    <name type="scientific">Ophiobolus disseminans</name>
    <dbReference type="NCBI Taxonomy" id="1469910"/>
    <lineage>
        <taxon>Eukaryota</taxon>
        <taxon>Fungi</taxon>
        <taxon>Dikarya</taxon>
        <taxon>Ascomycota</taxon>
        <taxon>Pezizomycotina</taxon>
        <taxon>Dothideomycetes</taxon>
        <taxon>Pleosporomycetidae</taxon>
        <taxon>Pleosporales</taxon>
        <taxon>Pleosporineae</taxon>
        <taxon>Phaeosphaeriaceae</taxon>
        <taxon>Ophiobolus</taxon>
    </lineage>
</organism>